<dbReference type="AlphaFoldDB" id="A0A1N6E9J9"/>
<protein>
    <submittedName>
        <fullName evidence="2">Uncharacterized protein</fullName>
    </submittedName>
</protein>
<name>A0A1N6E9J9_9BACT</name>
<proteinExistence type="predicted"/>
<accession>A0A1N6E9J9</accession>
<dbReference type="OrthoDB" id="7473960at2"/>
<evidence type="ECO:0000313" key="2">
    <source>
        <dbReference type="EMBL" id="SIN79631.1"/>
    </source>
</evidence>
<keyword evidence="1" id="KW-0175">Coiled coil</keyword>
<feature type="coiled-coil region" evidence="1">
    <location>
        <begin position="1"/>
        <end position="50"/>
    </location>
</feature>
<dbReference type="RefSeq" id="WP_074215650.1">
    <property type="nucleotide sequence ID" value="NZ_FSRG01000003.1"/>
</dbReference>
<dbReference type="Proteomes" id="UP000184694">
    <property type="component" value="Unassembled WGS sequence"/>
</dbReference>
<evidence type="ECO:0000256" key="1">
    <source>
        <dbReference type="SAM" id="Coils"/>
    </source>
</evidence>
<dbReference type="EMBL" id="FSRG01000003">
    <property type="protein sequence ID" value="SIN79631.1"/>
    <property type="molecule type" value="Genomic_DNA"/>
</dbReference>
<reference evidence="3" key="1">
    <citation type="submission" date="2016-11" db="EMBL/GenBank/DDBJ databases">
        <authorList>
            <person name="Varghese N."/>
            <person name="Submissions S."/>
        </authorList>
    </citation>
    <scope>NUCLEOTIDE SEQUENCE [LARGE SCALE GENOMIC DNA]</scope>
    <source>
        <strain evidence="3">DSM 17456</strain>
    </source>
</reference>
<organism evidence="2 3">
    <name type="scientific">Halodesulfovibrio marinisediminis DSM 17456</name>
    <dbReference type="NCBI Taxonomy" id="1121457"/>
    <lineage>
        <taxon>Bacteria</taxon>
        <taxon>Pseudomonadati</taxon>
        <taxon>Thermodesulfobacteriota</taxon>
        <taxon>Desulfovibrionia</taxon>
        <taxon>Desulfovibrionales</taxon>
        <taxon>Desulfovibrionaceae</taxon>
        <taxon>Halodesulfovibrio</taxon>
    </lineage>
</organism>
<sequence length="87" mass="9788">MEDLKKLFEEKKAQLEQLRDEVALKAHLGKAEVKEEADRLEKELDLFVAKYKPMVKEAGITAEKTGAALGVAADELKAGYEKIRKML</sequence>
<keyword evidence="3" id="KW-1185">Reference proteome</keyword>
<gene>
    <name evidence="2" type="ORF">SAMN02745161_0809</name>
</gene>
<evidence type="ECO:0000313" key="3">
    <source>
        <dbReference type="Proteomes" id="UP000184694"/>
    </source>
</evidence>